<feature type="compositionally biased region" description="Low complexity" evidence="12">
    <location>
        <begin position="336"/>
        <end position="359"/>
    </location>
</feature>
<keyword evidence="8 11" id="KW-0862">Zinc</keyword>
<evidence type="ECO:0000256" key="12">
    <source>
        <dbReference type="SAM" id="MobiDB-lite"/>
    </source>
</evidence>
<dbReference type="InterPro" id="IPR050371">
    <property type="entry name" value="Fungal_virulence_M36"/>
</dbReference>
<evidence type="ECO:0000313" key="13">
    <source>
        <dbReference type="EMBL" id="KAL2919058.1"/>
    </source>
</evidence>
<keyword evidence="10 11" id="KW-0865">Zymogen</keyword>
<evidence type="ECO:0000256" key="7">
    <source>
        <dbReference type="ARBA" id="ARBA00022801"/>
    </source>
</evidence>
<evidence type="ECO:0000256" key="4">
    <source>
        <dbReference type="ARBA" id="ARBA00022525"/>
    </source>
</evidence>
<protein>
    <recommendedName>
        <fullName evidence="11">Extracellular metalloproteinase</fullName>
        <ecNumber evidence="11">3.4.24.-</ecNumber>
    </recommendedName>
    <alternativeName>
        <fullName evidence="11">Fungalysin</fullName>
    </alternativeName>
</protein>
<feature type="region of interest" description="Disordered" evidence="12">
    <location>
        <begin position="1"/>
        <end position="47"/>
    </location>
</feature>
<keyword evidence="9 11" id="KW-0482">Metalloprotease</keyword>
<feature type="compositionally biased region" description="Low complexity" evidence="12">
    <location>
        <begin position="1"/>
        <end position="11"/>
    </location>
</feature>
<gene>
    <name evidence="13" type="ORF">HK105_201328</name>
</gene>
<dbReference type="InterPro" id="IPR001842">
    <property type="entry name" value="Peptidase_M36"/>
</dbReference>
<evidence type="ECO:0000256" key="1">
    <source>
        <dbReference type="ARBA" id="ARBA00001947"/>
    </source>
</evidence>
<accession>A0ABR4NHQ3</accession>
<keyword evidence="6 11" id="KW-0479">Metal-binding</keyword>
<comment type="caution">
    <text evidence="13">The sequence shown here is derived from an EMBL/GenBank/DDBJ whole genome shotgun (WGS) entry which is preliminary data.</text>
</comment>
<evidence type="ECO:0000256" key="6">
    <source>
        <dbReference type="ARBA" id="ARBA00022723"/>
    </source>
</evidence>
<evidence type="ECO:0000256" key="11">
    <source>
        <dbReference type="RuleBase" id="RU364017"/>
    </source>
</evidence>
<dbReference type="PANTHER" id="PTHR33478:SF1">
    <property type="entry name" value="EXTRACELLULAR METALLOPROTEINASE MEP"/>
    <property type="match status" value="1"/>
</dbReference>
<comment type="cofactor">
    <cofactor evidence="1 11">
        <name>Zn(2+)</name>
        <dbReference type="ChEBI" id="CHEBI:29105"/>
    </cofactor>
</comment>
<dbReference type="EC" id="3.4.24.-" evidence="11"/>
<dbReference type="CDD" id="cd09596">
    <property type="entry name" value="M36"/>
    <property type="match status" value="1"/>
</dbReference>
<keyword evidence="4 11" id="KW-0964">Secreted</keyword>
<evidence type="ECO:0000313" key="14">
    <source>
        <dbReference type="Proteomes" id="UP001527925"/>
    </source>
</evidence>
<comment type="similarity">
    <text evidence="3 11">Belongs to the peptidase M36 family.</text>
</comment>
<comment type="subcellular location">
    <subcellularLocation>
        <location evidence="2 11">Secreted</location>
    </subcellularLocation>
</comment>
<evidence type="ECO:0000256" key="10">
    <source>
        <dbReference type="ARBA" id="ARBA00023145"/>
    </source>
</evidence>
<feature type="region of interest" description="Disordered" evidence="12">
    <location>
        <begin position="286"/>
        <end position="359"/>
    </location>
</feature>
<dbReference type="Pfam" id="PF02128">
    <property type="entry name" value="Peptidase_M36"/>
    <property type="match status" value="1"/>
</dbReference>
<feature type="compositionally biased region" description="Gly residues" evidence="12">
    <location>
        <begin position="316"/>
        <end position="335"/>
    </location>
</feature>
<dbReference type="SUPFAM" id="SSF55486">
    <property type="entry name" value="Metalloproteases ('zincins'), catalytic domain"/>
    <property type="match status" value="1"/>
</dbReference>
<feature type="compositionally biased region" description="Basic residues" evidence="12">
    <location>
        <begin position="293"/>
        <end position="315"/>
    </location>
</feature>
<dbReference type="PANTHER" id="PTHR33478">
    <property type="entry name" value="EXTRACELLULAR METALLOPROTEINASE MEP"/>
    <property type="match status" value="1"/>
</dbReference>
<organism evidence="13 14">
    <name type="scientific">Polyrhizophydium stewartii</name>
    <dbReference type="NCBI Taxonomy" id="2732419"/>
    <lineage>
        <taxon>Eukaryota</taxon>
        <taxon>Fungi</taxon>
        <taxon>Fungi incertae sedis</taxon>
        <taxon>Chytridiomycota</taxon>
        <taxon>Chytridiomycota incertae sedis</taxon>
        <taxon>Chytridiomycetes</taxon>
        <taxon>Rhizophydiales</taxon>
        <taxon>Rhizophydiales incertae sedis</taxon>
        <taxon>Polyrhizophydium</taxon>
    </lineage>
</organism>
<dbReference type="InterPro" id="IPR027268">
    <property type="entry name" value="Peptidase_M4/M1_CTD_sf"/>
</dbReference>
<evidence type="ECO:0000256" key="8">
    <source>
        <dbReference type="ARBA" id="ARBA00022833"/>
    </source>
</evidence>
<dbReference type="Proteomes" id="UP001527925">
    <property type="component" value="Unassembled WGS sequence"/>
</dbReference>
<dbReference type="Gene3D" id="3.10.170.10">
    <property type="match status" value="1"/>
</dbReference>
<name>A0ABR4NHQ3_9FUNG</name>
<sequence>MRPPSAEAAEAPDSRGATRERRTRAASATPEPGDEVATTGFYSPPLSVDWNPSSGSASLKSETLDTTALRKAAISHLSANLALGTGVDLSPKQSPALELAAPPDRNSFQDASGTYFFHVNQRVDGLEVANSVAFVALDKFGNPVTRHSAWVDMAKTARPSLSRRGAEISAADAFVALAASLGSTIDAKDLTISAPDADGKVQITGTSAEVTAQPKLYKTATALRKVWDISLPLKTSWLNAFVDVETGKVLGTADWSSLARPTENGTRIVKREVDDLIVLHPMNNAAAGTNMAARKRRGGKKGRKGRKGRKGKKNGKGAGTGTSAGNTGTGTGNTGNTGTDNTGNTGNTGTDTTAGTGTAAAGTTKYRVIPLGNRDPRFGGFKLLTDPFDKQASPLGWHDAGNGAVSITKGNNVFAFDNSGRNAATGTKGNNFVFDFAVDDTRQQPPQYVDASVTNAFFLSNTYHDILFKYGFDEKAGNYQTKNLAGAGGKGNDAVRANVQDRSGTNNANFASPPDGQAGVMRMFVFTQTNPQRDGSLDNGVVLHELTHGLSNRLTGGPDNANCLQSTESGGMGEGWSDMVALTLEFSAKDTRNTDKPVGAYVLNNAKAGVRQFPYSTNLKTNPHKLSDVPKNPEVHAIGEVWASMLFEVYWNLVDKLGFEPNIKDGAKSGKGNTVFLQLLVDGMKLQPCNPTFVDARDAIVKADQLSNKGANKCDIFKGFAKRGLGNGARKGVFTDSFTLPAGC</sequence>
<evidence type="ECO:0000256" key="3">
    <source>
        <dbReference type="ARBA" id="ARBA00006006"/>
    </source>
</evidence>
<evidence type="ECO:0000256" key="9">
    <source>
        <dbReference type="ARBA" id="ARBA00023049"/>
    </source>
</evidence>
<dbReference type="EMBL" id="JADGIZ020000004">
    <property type="protein sequence ID" value="KAL2919058.1"/>
    <property type="molecule type" value="Genomic_DNA"/>
</dbReference>
<dbReference type="Gene3D" id="1.10.390.10">
    <property type="entry name" value="Neutral Protease Domain 2"/>
    <property type="match status" value="1"/>
</dbReference>
<reference evidence="13 14" key="1">
    <citation type="submission" date="2023-09" db="EMBL/GenBank/DDBJ databases">
        <title>Pangenome analysis of Batrachochytrium dendrobatidis and related Chytrids.</title>
        <authorList>
            <person name="Yacoub M.N."/>
            <person name="Stajich J.E."/>
            <person name="James T.Y."/>
        </authorList>
    </citation>
    <scope>NUCLEOTIDE SEQUENCE [LARGE SCALE GENOMIC DNA]</scope>
    <source>
        <strain evidence="13 14">JEL0888</strain>
    </source>
</reference>
<evidence type="ECO:0000256" key="5">
    <source>
        <dbReference type="ARBA" id="ARBA00022670"/>
    </source>
</evidence>
<keyword evidence="14" id="KW-1185">Reference proteome</keyword>
<proteinExistence type="inferred from homology"/>
<keyword evidence="7 11" id="KW-0378">Hydrolase</keyword>
<evidence type="ECO:0000256" key="2">
    <source>
        <dbReference type="ARBA" id="ARBA00004613"/>
    </source>
</evidence>
<keyword evidence="5 11" id="KW-0645">Protease</keyword>